<dbReference type="PROSITE" id="PS50157">
    <property type="entry name" value="ZINC_FINGER_C2H2_2"/>
    <property type="match status" value="1"/>
</dbReference>
<feature type="domain" description="C2H2-type" evidence="3">
    <location>
        <begin position="122"/>
        <end position="150"/>
    </location>
</feature>
<dbReference type="Proteomes" id="UP001209540">
    <property type="component" value="Unassembled WGS sequence"/>
</dbReference>
<keyword evidence="5" id="KW-1185">Reference proteome</keyword>
<gene>
    <name evidence="4" type="ORF">BDA99DRAFT_506461</name>
</gene>
<keyword evidence="1" id="KW-0863">Zinc-finger</keyword>
<proteinExistence type="predicted"/>
<feature type="compositionally biased region" description="Polar residues" evidence="2">
    <location>
        <begin position="51"/>
        <end position="65"/>
    </location>
</feature>
<dbReference type="AlphaFoldDB" id="A0AAD5K2U7"/>
<dbReference type="InterPro" id="IPR013087">
    <property type="entry name" value="Znf_C2H2_type"/>
</dbReference>
<feature type="compositionally biased region" description="Low complexity" evidence="2">
    <location>
        <begin position="92"/>
        <end position="111"/>
    </location>
</feature>
<dbReference type="GO" id="GO:0008270">
    <property type="term" value="F:zinc ion binding"/>
    <property type="evidence" value="ECO:0007669"/>
    <property type="project" value="UniProtKB-KW"/>
</dbReference>
<evidence type="ECO:0000313" key="5">
    <source>
        <dbReference type="Proteomes" id="UP001209540"/>
    </source>
</evidence>
<evidence type="ECO:0000256" key="2">
    <source>
        <dbReference type="SAM" id="MobiDB-lite"/>
    </source>
</evidence>
<sequence length="192" mass="21991">MSSHQFQFNTVDVNTNNVNTYFTNTTSEPSSPLLQINGIDESLQTPLYQQAQIGRSKTAPNNQTSRKGHRIRHTSSTSNLRANRYGGAYPYTSPQSSSRESSRSPSPTTSQILDNPEPIEDRTCQACQRVFSRARDLKRHFHNSNAHDAPAKFQCFLCKQEFKRCDVIKRHTYNKKCLDTFLNFDDDKYETS</sequence>
<evidence type="ECO:0000259" key="3">
    <source>
        <dbReference type="PROSITE" id="PS50157"/>
    </source>
</evidence>
<reference evidence="4" key="1">
    <citation type="journal article" date="2022" name="IScience">
        <title>Evolution of zygomycete secretomes and the origins of terrestrial fungal ecologies.</title>
        <authorList>
            <person name="Chang Y."/>
            <person name="Wang Y."/>
            <person name="Mondo S."/>
            <person name="Ahrendt S."/>
            <person name="Andreopoulos W."/>
            <person name="Barry K."/>
            <person name="Beard J."/>
            <person name="Benny G.L."/>
            <person name="Blankenship S."/>
            <person name="Bonito G."/>
            <person name="Cuomo C."/>
            <person name="Desiro A."/>
            <person name="Gervers K.A."/>
            <person name="Hundley H."/>
            <person name="Kuo A."/>
            <person name="LaButti K."/>
            <person name="Lang B.F."/>
            <person name="Lipzen A."/>
            <person name="O'Donnell K."/>
            <person name="Pangilinan J."/>
            <person name="Reynolds N."/>
            <person name="Sandor L."/>
            <person name="Smith M.E."/>
            <person name="Tsang A."/>
            <person name="Grigoriev I.V."/>
            <person name="Stajich J.E."/>
            <person name="Spatafora J.W."/>
        </authorList>
    </citation>
    <scope>NUCLEOTIDE SEQUENCE</scope>
    <source>
        <strain evidence="4">RSA 2281</strain>
    </source>
</reference>
<evidence type="ECO:0000313" key="4">
    <source>
        <dbReference type="EMBL" id="KAI9266701.1"/>
    </source>
</evidence>
<dbReference type="EMBL" id="JAIXMP010000010">
    <property type="protein sequence ID" value="KAI9266701.1"/>
    <property type="molecule type" value="Genomic_DNA"/>
</dbReference>
<dbReference type="Gene3D" id="3.30.160.60">
    <property type="entry name" value="Classic Zinc Finger"/>
    <property type="match status" value="1"/>
</dbReference>
<evidence type="ECO:0000256" key="1">
    <source>
        <dbReference type="PROSITE-ProRule" id="PRU00042"/>
    </source>
</evidence>
<feature type="region of interest" description="Disordered" evidence="2">
    <location>
        <begin position="51"/>
        <end position="118"/>
    </location>
</feature>
<reference evidence="4" key="2">
    <citation type="submission" date="2023-02" db="EMBL/GenBank/DDBJ databases">
        <authorList>
            <consortium name="DOE Joint Genome Institute"/>
            <person name="Mondo S.J."/>
            <person name="Chang Y."/>
            <person name="Wang Y."/>
            <person name="Ahrendt S."/>
            <person name="Andreopoulos W."/>
            <person name="Barry K."/>
            <person name="Beard J."/>
            <person name="Benny G.L."/>
            <person name="Blankenship S."/>
            <person name="Bonito G."/>
            <person name="Cuomo C."/>
            <person name="Desiro A."/>
            <person name="Gervers K.A."/>
            <person name="Hundley H."/>
            <person name="Kuo A."/>
            <person name="LaButti K."/>
            <person name="Lang B.F."/>
            <person name="Lipzen A."/>
            <person name="O'Donnell K."/>
            <person name="Pangilinan J."/>
            <person name="Reynolds N."/>
            <person name="Sandor L."/>
            <person name="Smith M.W."/>
            <person name="Tsang A."/>
            <person name="Grigoriev I.V."/>
            <person name="Stajich J.E."/>
            <person name="Spatafora J.W."/>
        </authorList>
    </citation>
    <scope>NUCLEOTIDE SEQUENCE</scope>
    <source>
        <strain evidence="4">RSA 2281</strain>
    </source>
</reference>
<keyword evidence="1" id="KW-0862">Zinc</keyword>
<name>A0AAD5K2U7_9FUNG</name>
<accession>A0AAD5K2U7</accession>
<keyword evidence="1" id="KW-0479">Metal-binding</keyword>
<comment type="caution">
    <text evidence="4">The sequence shown here is derived from an EMBL/GenBank/DDBJ whole genome shotgun (WGS) entry which is preliminary data.</text>
</comment>
<protein>
    <recommendedName>
        <fullName evidence="3">C2H2-type domain-containing protein</fullName>
    </recommendedName>
</protein>
<organism evidence="4 5">
    <name type="scientific">Phascolomyces articulosus</name>
    <dbReference type="NCBI Taxonomy" id="60185"/>
    <lineage>
        <taxon>Eukaryota</taxon>
        <taxon>Fungi</taxon>
        <taxon>Fungi incertae sedis</taxon>
        <taxon>Mucoromycota</taxon>
        <taxon>Mucoromycotina</taxon>
        <taxon>Mucoromycetes</taxon>
        <taxon>Mucorales</taxon>
        <taxon>Lichtheimiaceae</taxon>
        <taxon>Phascolomyces</taxon>
    </lineage>
</organism>